<dbReference type="InterPro" id="IPR052982">
    <property type="entry name" value="SRP1/TIP1-like"/>
</dbReference>
<keyword evidence="6" id="KW-1185">Reference proteome</keyword>
<feature type="compositionally biased region" description="Low complexity" evidence="2">
    <location>
        <begin position="151"/>
        <end position="172"/>
    </location>
</feature>
<dbReference type="InParanoid" id="S8EI14"/>
<dbReference type="InterPro" id="IPR018466">
    <property type="entry name" value="Kre9/Knh1-like_N"/>
</dbReference>
<feature type="region of interest" description="Disordered" evidence="2">
    <location>
        <begin position="184"/>
        <end position="204"/>
    </location>
</feature>
<feature type="chain" id="PRO_5004550576" description="Yeast cell wall synthesis Kre9/Knh1-like N-terminal domain-containing protein" evidence="3">
    <location>
        <begin position="19"/>
        <end position="234"/>
    </location>
</feature>
<dbReference type="Proteomes" id="UP000015241">
    <property type="component" value="Unassembled WGS sequence"/>
</dbReference>
<keyword evidence="1 3" id="KW-0732">Signal</keyword>
<dbReference type="OrthoDB" id="3250770at2759"/>
<dbReference type="STRING" id="743788.S8EI14"/>
<evidence type="ECO:0000259" key="4">
    <source>
        <dbReference type="Pfam" id="PF10342"/>
    </source>
</evidence>
<name>S8EI14_FOMSC</name>
<dbReference type="PANTHER" id="PTHR40633">
    <property type="entry name" value="MATRIX PROTEIN, PUTATIVE (AFU_ORTHOLOGUE AFUA_8G05410)-RELATED"/>
    <property type="match status" value="1"/>
</dbReference>
<sequence length="234" mass="25494">MLVSSVFWLLLLVSSAAAGLYPTRPIASTVFSAGRMSTITWINDDTEPTLSQIGPVRIDLFTGDDNYVTTLAQNVEPTRRSKSVWISPTLGPNGSDYHLRFISDDPPLTVYSARFTLAAMDDTLPYHRAAQAETRSTTYPVLEDNATSSLTSFNSAPTSSNSSSTSVSSTKLSSSSVSSSYIVPTSTSNPYRQQNQNSAGSSGSWKRNVVDMERLKFRLVFILWPLLIGVTMAL</sequence>
<evidence type="ECO:0000313" key="6">
    <source>
        <dbReference type="Proteomes" id="UP000015241"/>
    </source>
</evidence>
<reference evidence="5 6" key="1">
    <citation type="journal article" date="2012" name="Science">
        <title>The Paleozoic origin of enzymatic lignin decomposition reconstructed from 31 fungal genomes.</title>
        <authorList>
            <person name="Floudas D."/>
            <person name="Binder M."/>
            <person name="Riley R."/>
            <person name="Barry K."/>
            <person name="Blanchette R.A."/>
            <person name="Henrissat B."/>
            <person name="Martinez A.T."/>
            <person name="Otillar R."/>
            <person name="Spatafora J.W."/>
            <person name="Yadav J.S."/>
            <person name="Aerts A."/>
            <person name="Benoit I."/>
            <person name="Boyd A."/>
            <person name="Carlson A."/>
            <person name="Copeland A."/>
            <person name="Coutinho P.M."/>
            <person name="de Vries R.P."/>
            <person name="Ferreira P."/>
            <person name="Findley K."/>
            <person name="Foster B."/>
            <person name="Gaskell J."/>
            <person name="Glotzer D."/>
            <person name="Gorecki P."/>
            <person name="Heitman J."/>
            <person name="Hesse C."/>
            <person name="Hori C."/>
            <person name="Igarashi K."/>
            <person name="Jurgens J.A."/>
            <person name="Kallen N."/>
            <person name="Kersten P."/>
            <person name="Kohler A."/>
            <person name="Kuees U."/>
            <person name="Kumar T.K.A."/>
            <person name="Kuo A."/>
            <person name="LaButti K."/>
            <person name="Larrondo L.F."/>
            <person name="Lindquist E."/>
            <person name="Ling A."/>
            <person name="Lombard V."/>
            <person name="Lucas S."/>
            <person name="Lundell T."/>
            <person name="Martin R."/>
            <person name="McLaughlin D.J."/>
            <person name="Morgenstern I."/>
            <person name="Morin E."/>
            <person name="Murat C."/>
            <person name="Nagy L.G."/>
            <person name="Nolan M."/>
            <person name="Ohm R.A."/>
            <person name="Patyshakuliyeva A."/>
            <person name="Rokas A."/>
            <person name="Ruiz-Duenas F.J."/>
            <person name="Sabat G."/>
            <person name="Salamov A."/>
            <person name="Samejima M."/>
            <person name="Schmutz J."/>
            <person name="Slot J.C."/>
            <person name="St John F."/>
            <person name="Stenlid J."/>
            <person name="Sun H."/>
            <person name="Sun S."/>
            <person name="Syed K."/>
            <person name="Tsang A."/>
            <person name="Wiebenga A."/>
            <person name="Young D."/>
            <person name="Pisabarro A."/>
            <person name="Eastwood D.C."/>
            <person name="Martin F."/>
            <person name="Cullen D."/>
            <person name="Grigoriev I.V."/>
            <person name="Hibbett D.S."/>
        </authorList>
    </citation>
    <scope>NUCLEOTIDE SEQUENCE</scope>
    <source>
        <strain evidence="6">FP-58527</strain>
    </source>
</reference>
<dbReference type="EMBL" id="KE504125">
    <property type="protein sequence ID" value="EPT04762.1"/>
    <property type="molecule type" value="Genomic_DNA"/>
</dbReference>
<dbReference type="HOGENOM" id="CLU_080230_0_0_1"/>
<proteinExistence type="predicted"/>
<dbReference type="AlphaFoldDB" id="S8EI14"/>
<gene>
    <name evidence="5" type="ORF">FOMPIDRAFT_1027542</name>
</gene>
<feature type="domain" description="Yeast cell wall synthesis Kre9/Knh1-like N-terminal" evidence="4">
    <location>
        <begin position="25"/>
        <end position="117"/>
    </location>
</feature>
<evidence type="ECO:0000256" key="2">
    <source>
        <dbReference type="SAM" id="MobiDB-lite"/>
    </source>
</evidence>
<evidence type="ECO:0000256" key="1">
    <source>
        <dbReference type="ARBA" id="ARBA00022729"/>
    </source>
</evidence>
<dbReference type="Pfam" id="PF10342">
    <property type="entry name" value="Kre9_KNH"/>
    <property type="match status" value="1"/>
</dbReference>
<evidence type="ECO:0000256" key="3">
    <source>
        <dbReference type="SAM" id="SignalP"/>
    </source>
</evidence>
<evidence type="ECO:0000313" key="5">
    <source>
        <dbReference type="EMBL" id="EPT04762.1"/>
    </source>
</evidence>
<protein>
    <recommendedName>
        <fullName evidence="4">Yeast cell wall synthesis Kre9/Knh1-like N-terminal domain-containing protein</fullName>
    </recommendedName>
</protein>
<feature type="signal peptide" evidence="3">
    <location>
        <begin position="1"/>
        <end position="18"/>
    </location>
</feature>
<feature type="region of interest" description="Disordered" evidence="2">
    <location>
        <begin position="150"/>
        <end position="172"/>
    </location>
</feature>
<dbReference type="PANTHER" id="PTHR40633:SF1">
    <property type="entry name" value="GPI ANCHORED SERINE-THREONINE RICH PROTEIN (AFU_ORTHOLOGUE AFUA_1G03630)"/>
    <property type="match status" value="1"/>
</dbReference>
<dbReference type="eggNOG" id="ENOG502SSPH">
    <property type="taxonomic scope" value="Eukaryota"/>
</dbReference>
<accession>S8EI14</accession>
<organism evidence="5 6">
    <name type="scientific">Fomitopsis schrenkii</name>
    <name type="common">Brown rot fungus</name>
    <dbReference type="NCBI Taxonomy" id="2126942"/>
    <lineage>
        <taxon>Eukaryota</taxon>
        <taxon>Fungi</taxon>
        <taxon>Dikarya</taxon>
        <taxon>Basidiomycota</taxon>
        <taxon>Agaricomycotina</taxon>
        <taxon>Agaricomycetes</taxon>
        <taxon>Polyporales</taxon>
        <taxon>Fomitopsis</taxon>
    </lineage>
</organism>